<reference evidence="2" key="1">
    <citation type="journal article" date="2022" name="IScience">
        <title>Evolution of zygomycete secretomes and the origins of terrestrial fungal ecologies.</title>
        <authorList>
            <person name="Chang Y."/>
            <person name="Wang Y."/>
            <person name="Mondo S."/>
            <person name="Ahrendt S."/>
            <person name="Andreopoulos W."/>
            <person name="Barry K."/>
            <person name="Beard J."/>
            <person name="Benny G.L."/>
            <person name="Blankenship S."/>
            <person name="Bonito G."/>
            <person name="Cuomo C."/>
            <person name="Desiro A."/>
            <person name="Gervers K.A."/>
            <person name="Hundley H."/>
            <person name="Kuo A."/>
            <person name="LaButti K."/>
            <person name="Lang B.F."/>
            <person name="Lipzen A."/>
            <person name="O'Donnell K."/>
            <person name="Pangilinan J."/>
            <person name="Reynolds N."/>
            <person name="Sandor L."/>
            <person name="Smith M.E."/>
            <person name="Tsang A."/>
            <person name="Grigoriev I.V."/>
            <person name="Stajich J.E."/>
            <person name="Spatafora J.W."/>
        </authorList>
    </citation>
    <scope>NUCLEOTIDE SEQUENCE</scope>
    <source>
        <strain evidence="2">RSA 2281</strain>
    </source>
</reference>
<protein>
    <submittedName>
        <fullName evidence="2">Uncharacterized protein</fullName>
    </submittedName>
</protein>
<organism evidence="2 3">
    <name type="scientific">Phascolomyces articulosus</name>
    <dbReference type="NCBI Taxonomy" id="60185"/>
    <lineage>
        <taxon>Eukaryota</taxon>
        <taxon>Fungi</taxon>
        <taxon>Fungi incertae sedis</taxon>
        <taxon>Mucoromycota</taxon>
        <taxon>Mucoromycotina</taxon>
        <taxon>Mucoromycetes</taxon>
        <taxon>Mucorales</taxon>
        <taxon>Lichtheimiaceae</taxon>
        <taxon>Phascolomyces</taxon>
    </lineage>
</organism>
<evidence type="ECO:0000256" key="1">
    <source>
        <dbReference type="SAM" id="SignalP"/>
    </source>
</evidence>
<comment type="caution">
    <text evidence="2">The sequence shown here is derived from an EMBL/GenBank/DDBJ whole genome shotgun (WGS) entry which is preliminary data.</text>
</comment>
<sequence>MKYSLTLLVLTVLALIFSMTPQAEAGAISCDCHCYQSAVHKYNSCRADHKTKKWCRSISGLGNCGTGCSIPLCNGDYDDSVSGSF</sequence>
<evidence type="ECO:0000313" key="2">
    <source>
        <dbReference type="EMBL" id="KAI9266586.1"/>
    </source>
</evidence>
<accession>A0AAD5PF82</accession>
<feature type="chain" id="PRO_5041922258" evidence="1">
    <location>
        <begin position="26"/>
        <end position="85"/>
    </location>
</feature>
<proteinExistence type="predicted"/>
<keyword evidence="1" id="KW-0732">Signal</keyword>
<reference evidence="2" key="2">
    <citation type="submission" date="2023-02" db="EMBL/GenBank/DDBJ databases">
        <authorList>
            <consortium name="DOE Joint Genome Institute"/>
            <person name="Mondo S.J."/>
            <person name="Chang Y."/>
            <person name="Wang Y."/>
            <person name="Ahrendt S."/>
            <person name="Andreopoulos W."/>
            <person name="Barry K."/>
            <person name="Beard J."/>
            <person name="Benny G.L."/>
            <person name="Blankenship S."/>
            <person name="Bonito G."/>
            <person name="Cuomo C."/>
            <person name="Desiro A."/>
            <person name="Gervers K.A."/>
            <person name="Hundley H."/>
            <person name="Kuo A."/>
            <person name="LaButti K."/>
            <person name="Lang B.F."/>
            <person name="Lipzen A."/>
            <person name="O'Donnell K."/>
            <person name="Pangilinan J."/>
            <person name="Reynolds N."/>
            <person name="Sandor L."/>
            <person name="Smith M.W."/>
            <person name="Tsang A."/>
            <person name="Grigoriev I.V."/>
            <person name="Stajich J.E."/>
            <person name="Spatafora J.W."/>
        </authorList>
    </citation>
    <scope>NUCLEOTIDE SEQUENCE</scope>
    <source>
        <strain evidence="2">RSA 2281</strain>
    </source>
</reference>
<evidence type="ECO:0000313" key="3">
    <source>
        <dbReference type="Proteomes" id="UP001209540"/>
    </source>
</evidence>
<gene>
    <name evidence="2" type="ORF">BDA99DRAFT_506100</name>
</gene>
<name>A0AAD5PF82_9FUNG</name>
<keyword evidence="3" id="KW-1185">Reference proteome</keyword>
<dbReference type="AlphaFoldDB" id="A0AAD5PF82"/>
<dbReference type="EMBL" id="JAIXMP010000010">
    <property type="protein sequence ID" value="KAI9266586.1"/>
    <property type="molecule type" value="Genomic_DNA"/>
</dbReference>
<feature type="signal peptide" evidence="1">
    <location>
        <begin position="1"/>
        <end position="25"/>
    </location>
</feature>
<dbReference type="Proteomes" id="UP001209540">
    <property type="component" value="Unassembled WGS sequence"/>
</dbReference>